<feature type="domain" description="Beta-lactamase-related" evidence="1">
    <location>
        <begin position="39"/>
        <end position="281"/>
    </location>
</feature>
<sequence>MDDSSLAQALERALPSGSAAACRAGFGSETRIFGSSEPQPVFSVTKMFVAAGVLRAVDAGALRLSDSLASRLPGAPSGCSIAQVLTHTAGLGDYSTNPEYLTAVREHPSDPWSLDSIAAASRQGEPGIFVYSNTGYWYLGAMLEEVSDMGLGQYLHREVFEPADMGSTRYPELETALTASGYSTLWAGPAGAAFSTPEDLLCFESLVTDTDPPSPAAVSPAMRRAFSQSVPVDAPAPWRDPRYGAGVMIDTKLLLWGHGGSGPGHRSAVFTSWDTGAAVAAIVPEESGFIPEEVLVPLLGHWE</sequence>
<name>A0A5B0EG76_9MICC</name>
<dbReference type="RefSeq" id="WP_149619409.1">
    <property type="nucleotide sequence ID" value="NZ_VOBL01000007.1"/>
</dbReference>
<evidence type="ECO:0000313" key="3">
    <source>
        <dbReference type="Proteomes" id="UP000323856"/>
    </source>
</evidence>
<proteinExistence type="predicted"/>
<dbReference type="AlphaFoldDB" id="A0A5B0EG76"/>
<dbReference type="Pfam" id="PF00144">
    <property type="entry name" value="Beta-lactamase"/>
    <property type="match status" value="1"/>
</dbReference>
<dbReference type="OrthoDB" id="3174977at2"/>
<dbReference type="EMBL" id="VOBL01000007">
    <property type="protein sequence ID" value="KAA0977392.1"/>
    <property type="molecule type" value="Genomic_DNA"/>
</dbReference>
<dbReference type="PANTHER" id="PTHR46825:SF7">
    <property type="entry name" value="D-ALANYL-D-ALANINE CARBOXYPEPTIDASE"/>
    <property type="match status" value="1"/>
</dbReference>
<dbReference type="PANTHER" id="PTHR46825">
    <property type="entry name" value="D-ALANYL-D-ALANINE-CARBOXYPEPTIDASE/ENDOPEPTIDASE AMPH"/>
    <property type="match status" value="1"/>
</dbReference>
<comment type="caution">
    <text evidence="2">The sequence shown here is derived from an EMBL/GenBank/DDBJ whole genome shotgun (WGS) entry which is preliminary data.</text>
</comment>
<evidence type="ECO:0000259" key="1">
    <source>
        <dbReference type="Pfam" id="PF00144"/>
    </source>
</evidence>
<dbReference type="InterPro" id="IPR012338">
    <property type="entry name" value="Beta-lactam/transpept-like"/>
</dbReference>
<evidence type="ECO:0000313" key="2">
    <source>
        <dbReference type="EMBL" id="KAA0977392.1"/>
    </source>
</evidence>
<protein>
    <submittedName>
        <fullName evidence="2">Beta-lactamase family protein</fullName>
    </submittedName>
</protein>
<dbReference type="SUPFAM" id="SSF56601">
    <property type="entry name" value="beta-lactamase/transpeptidase-like"/>
    <property type="match status" value="1"/>
</dbReference>
<dbReference type="InterPro" id="IPR001466">
    <property type="entry name" value="Beta-lactam-related"/>
</dbReference>
<reference evidence="2 3" key="1">
    <citation type="submission" date="2019-07" db="EMBL/GenBank/DDBJ databases">
        <title>Analysis of the biochemical properties, biological activity and biotechnological potential of siderophores and biosurfactants produced by Antarctic psychrotolerant bacteria.</title>
        <authorList>
            <person name="Styczynski M."/>
            <person name="Krucon T."/>
            <person name="Decewicz P."/>
            <person name="Dziewit L."/>
        </authorList>
    </citation>
    <scope>NUCLEOTIDE SEQUENCE [LARGE SCALE GENOMIC DNA]</scope>
    <source>
        <strain evidence="2 3">ANT_H27</strain>
    </source>
</reference>
<accession>A0A5B0EG76</accession>
<gene>
    <name evidence="2" type="ORF">FQ154_08855</name>
</gene>
<organism evidence="2 3">
    <name type="scientific">Paeniglutamicibacter gangotriensis</name>
    <dbReference type="NCBI Taxonomy" id="254787"/>
    <lineage>
        <taxon>Bacteria</taxon>
        <taxon>Bacillati</taxon>
        <taxon>Actinomycetota</taxon>
        <taxon>Actinomycetes</taxon>
        <taxon>Micrococcales</taxon>
        <taxon>Micrococcaceae</taxon>
        <taxon>Paeniglutamicibacter</taxon>
    </lineage>
</organism>
<dbReference type="InterPro" id="IPR050491">
    <property type="entry name" value="AmpC-like"/>
</dbReference>
<dbReference type="Gene3D" id="3.40.710.10">
    <property type="entry name" value="DD-peptidase/beta-lactamase superfamily"/>
    <property type="match status" value="1"/>
</dbReference>
<dbReference type="Proteomes" id="UP000323856">
    <property type="component" value="Unassembled WGS sequence"/>
</dbReference>